<keyword evidence="1" id="KW-0812">Transmembrane</keyword>
<organism evidence="2 3">
    <name type="scientific">Chryseobacterium wanjuense</name>
    <dbReference type="NCBI Taxonomy" id="356305"/>
    <lineage>
        <taxon>Bacteria</taxon>
        <taxon>Pseudomonadati</taxon>
        <taxon>Bacteroidota</taxon>
        <taxon>Flavobacteriia</taxon>
        <taxon>Flavobacteriales</taxon>
        <taxon>Weeksellaceae</taxon>
        <taxon>Chryseobacterium group</taxon>
        <taxon>Chryseobacterium</taxon>
    </lineage>
</organism>
<dbReference type="AlphaFoldDB" id="A0A1I0N940"/>
<protein>
    <recommendedName>
        <fullName evidence="4">DUF4157 domain-containing protein</fullName>
    </recommendedName>
</protein>
<name>A0A1I0N940_9FLAO</name>
<evidence type="ECO:0000256" key="1">
    <source>
        <dbReference type="SAM" id="Phobius"/>
    </source>
</evidence>
<proteinExistence type="predicted"/>
<accession>A0A1I0N940</accession>
<evidence type="ECO:0008006" key="4">
    <source>
        <dbReference type="Google" id="ProtNLM"/>
    </source>
</evidence>
<dbReference type="OrthoDB" id="1027344at2"/>
<evidence type="ECO:0000313" key="2">
    <source>
        <dbReference type="EMBL" id="SEV97602.1"/>
    </source>
</evidence>
<keyword evidence="3" id="KW-1185">Reference proteome</keyword>
<dbReference type="Proteomes" id="UP000199469">
    <property type="component" value="Unassembled WGS sequence"/>
</dbReference>
<dbReference type="STRING" id="356305.SAMN05421841_0446"/>
<evidence type="ECO:0000313" key="3">
    <source>
        <dbReference type="Proteomes" id="UP000199469"/>
    </source>
</evidence>
<keyword evidence="1" id="KW-1133">Transmembrane helix</keyword>
<feature type="transmembrane region" description="Helical" evidence="1">
    <location>
        <begin position="48"/>
        <end position="68"/>
    </location>
</feature>
<dbReference type="EMBL" id="FOIU01000001">
    <property type="protein sequence ID" value="SEV97602.1"/>
    <property type="molecule type" value="Genomic_DNA"/>
</dbReference>
<dbReference type="RefSeq" id="WP_089790435.1">
    <property type="nucleotide sequence ID" value="NZ_FOIU01000001.1"/>
</dbReference>
<reference evidence="3" key="1">
    <citation type="submission" date="2016-10" db="EMBL/GenBank/DDBJ databases">
        <authorList>
            <person name="Varghese N."/>
            <person name="Submissions S."/>
        </authorList>
    </citation>
    <scope>NUCLEOTIDE SEQUENCE [LARGE SCALE GENOMIC DNA]</scope>
    <source>
        <strain evidence="3">DSM 17724</strain>
    </source>
</reference>
<gene>
    <name evidence="2" type="ORF">SAMN05421841_0446</name>
</gene>
<sequence>MIIVCQKPLKKLKISGIALFPFIFIRKPEDKKNKILINHEKIHLQQQLELLVIFFYIFYVIEYYYWFFRLKDAHSAYKRISFEREAYTNESDLHYLQKRKFWSFRKYL</sequence>
<keyword evidence="1" id="KW-0472">Membrane</keyword>